<dbReference type="AlphaFoldDB" id="A0ABD1IFE6"/>
<sequence length="86" mass="9358">MSQTIRRSIRSPPSHPGHRRVAAACSAIASAGVASTHQPLFLVYFLFDGVELLLTNLFCKGGEGVTFCNADWESRGVFLEMRGLGF</sequence>
<comment type="caution">
    <text evidence="1">The sequence shown here is derived from an EMBL/GenBank/DDBJ whole genome shotgun (WGS) entry which is preliminary data.</text>
</comment>
<name>A0ABD1IFE6_SALDI</name>
<keyword evidence="2" id="KW-1185">Reference proteome</keyword>
<accession>A0ABD1IFE6</accession>
<gene>
    <name evidence="1" type="ORF">AAHA92_02586</name>
</gene>
<reference evidence="1 2" key="1">
    <citation type="submission" date="2024-06" db="EMBL/GenBank/DDBJ databases">
        <title>A chromosome level genome sequence of Diviner's sage (Salvia divinorum).</title>
        <authorList>
            <person name="Ford S.A."/>
            <person name="Ro D.-K."/>
            <person name="Ness R.W."/>
            <person name="Phillips M.A."/>
        </authorList>
    </citation>
    <scope>NUCLEOTIDE SEQUENCE [LARGE SCALE GENOMIC DNA]</scope>
    <source>
        <strain evidence="1">SAF-2024a</strain>
        <tissue evidence="1">Leaf</tissue>
    </source>
</reference>
<evidence type="ECO:0000313" key="2">
    <source>
        <dbReference type="Proteomes" id="UP001567538"/>
    </source>
</evidence>
<proteinExistence type="predicted"/>
<dbReference type="Proteomes" id="UP001567538">
    <property type="component" value="Unassembled WGS sequence"/>
</dbReference>
<organism evidence="1 2">
    <name type="scientific">Salvia divinorum</name>
    <name type="common">Maria pastora</name>
    <name type="synonym">Diviner's sage</name>
    <dbReference type="NCBI Taxonomy" id="28513"/>
    <lineage>
        <taxon>Eukaryota</taxon>
        <taxon>Viridiplantae</taxon>
        <taxon>Streptophyta</taxon>
        <taxon>Embryophyta</taxon>
        <taxon>Tracheophyta</taxon>
        <taxon>Spermatophyta</taxon>
        <taxon>Magnoliopsida</taxon>
        <taxon>eudicotyledons</taxon>
        <taxon>Gunneridae</taxon>
        <taxon>Pentapetalae</taxon>
        <taxon>asterids</taxon>
        <taxon>lamiids</taxon>
        <taxon>Lamiales</taxon>
        <taxon>Lamiaceae</taxon>
        <taxon>Nepetoideae</taxon>
        <taxon>Mentheae</taxon>
        <taxon>Salviinae</taxon>
        <taxon>Salvia</taxon>
        <taxon>Salvia subgen. Calosphace</taxon>
    </lineage>
</organism>
<evidence type="ECO:0000313" key="1">
    <source>
        <dbReference type="EMBL" id="KAL1567062.1"/>
    </source>
</evidence>
<protein>
    <submittedName>
        <fullName evidence="1">Uncharacterized protein</fullName>
    </submittedName>
</protein>
<dbReference type="EMBL" id="JBEAFC010000002">
    <property type="protein sequence ID" value="KAL1567062.1"/>
    <property type="molecule type" value="Genomic_DNA"/>
</dbReference>